<proteinExistence type="predicted"/>
<reference evidence="1" key="1">
    <citation type="submission" date="2021-03" db="EMBL/GenBank/DDBJ databases">
        <authorList>
            <consortium name="DOE Joint Genome Institute"/>
            <person name="Ahrendt S."/>
            <person name="Looney B.P."/>
            <person name="Miyauchi S."/>
            <person name="Morin E."/>
            <person name="Drula E."/>
            <person name="Courty P.E."/>
            <person name="Chicoki N."/>
            <person name="Fauchery L."/>
            <person name="Kohler A."/>
            <person name="Kuo A."/>
            <person name="Labutti K."/>
            <person name="Pangilinan J."/>
            <person name="Lipzen A."/>
            <person name="Riley R."/>
            <person name="Andreopoulos W."/>
            <person name="He G."/>
            <person name="Johnson J."/>
            <person name="Barry K.W."/>
            <person name="Grigoriev I.V."/>
            <person name="Nagy L."/>
            <person name="Hibbett D."/>
            <person name="Henrissat B."/>
            <person name="Matheny P.B."/>
            <person name="Labbe J."/>
            <person name="Martin F."/>
        </authorList>
    </citation>
    <scope>NUCLEOTIDE SEQUENCE</scope>
    <source>
        <strain evidence="1">HHB10654</strain>
    </source>
</reference>
<protein>
    <submittedName>
        <fullName evidence="1">Uncharacterized protein</fullName>
    </submittedName>
</protein>
<accession>A0ACB8SPW8</accession>
<reference evidence="1" key="2">
    <citation type="journal article" date="2022" name="New Phytol.">
        <title>Evolutionary transition to the ectomycorrhizal habit in the genomes of a hyperdiverse lineage of mushroom-forming fungi.</title>
        <authorList>
            <person name="Looney B."/>
            <person name="Miyauchi S."/>
            <person name="Morin E."/>
            <person name="Drula E."/>
            <person name="Courty P.E."/>
            <person name="Kohler A."/>
            <person name="Kuo A."/>
            <person name="LaButti K."/>
            <person name="Pangilinan J."/>
            <person name="Lipzen A."/>
            <person name="Riley R."/>
            <person name="Andreopoulos W."/>
            <person name="He G."/>
            <person name="Johnson J."/>
            <person name="Nolan M."/>
            <person name="Tritt A."/>
            <person name="Barry K.W."/>
            <person name="Grigoriev I.V."/>
            <person name="Nagy L.G."/>
            <person name="Hibbett D."/>
            <person name="Henrissat B."/>
            <person name="Matheny P.B."/>
            <person name="Labbe J."/>
            <person name="Martin F.M."/>
        </authorList>
    </citation>
    <scope>NUCLEOTIDE SEQUENCE</scope>
    <source>
        <strain evidence="1">HHB10654</strain>
    </source>
</reference>
<comment type="caution">
    <text evidence="1">The sequence shown here is derived from an EMBL/GenBank/DDBJ whole genome shotgun (WGS) entry which is preliminary data.</text>
</comment>
<organism evidence="1 2">
    <name type="scientific">Artomyces pyxidatus</name>
    <dbReference type="NCBI Taxonomy" id="48021"/>
    <lineage>
        <taxon>Eukaryota</taxon>
        <taxon>Fungi</taxon>
        <taxon>Dikarya</taxon>
        <taxon>Basidiomycota</taxon>
        <taxon>Agaricomycotina</taxon>
        <taxon>Agaricomycetes</taxon>
        <taxon>Russulales</taxon>
        <taxon>Auriscalpiaceae</taxon>
        <taxon>Artomyces</taxon>
    </lineage>
</organism>
<name>A0ACB8SPW8_9AGAM</name>
<dbReference type="Proteomes" id="UP000814140">
    <property type="component" value="Unassembled WGS sequence"/>
</dbReference>
<keyword evidence="2" id="KW-1185">Reference proteome</keyword>
<sequence length="137" mass="15660">MSMPSRRTNMHSLRVDSASRLPQSINDQHPSKMKKAMMRGYLLEDEGLKELAKEKKLYGLAPAATWIVNKLGLHPFARHGIALVNGKKCYGIMLGSNVASDYYMSIDRLSISDEDLKRLKDYLGTDLEPEWYPKYPR</sequence>
<gene>
    <name evidence="1" type="ORF">BV25DRAFT_1902176</name>
</gene>
<dbReference type="EMBL" id="MU277235">
    <property type="protein sequence ID" value="KAI0058475.1"/>
    <property type="molecule type" value="Genomic_DNA"/>
</dbReference>
<evidence type="ECO:0000313" key="2">
    <source>
        <dbReference type="Proteomes" id="UP000814140"/>
    </source>
</evidence>
<evidence type="ECO:0000313" key="1">
    <source>
        <dbReference type="EMBL" id="KAI0058475.1"/>
    </source>
</evidence>